<dbReference type="RefSeq" id="WP_124685226.1">
    <property type="nucleotide sequence ID" value="NZ_CP033970.1"/>
</dbReference>
<dbReference type="Proteomes" id="UP000270411">
    <property type="component" value="Chromosome 2"/>
</dbReference>
<dbReference type="EMBL" id="CP033970">
    <property type="protein sequence ID" value="AZG15492.1"/>
    <property type="molecule type" value="Genomic_DNA"/>
</dbReference>
<proteinExistence type="predicted"/>
<dbReference type="OrthoDB" id="9112061at2"/>
<dbReference type="Pfam" id="PF12697">
    <property type="entry name" value="Abhydrolase_6"/>
    <property type="match status" value="1"/>
</dbReference>
<accession>A0A3G8H7F3</accession>
<dbReference type="InterPro" id="IPR029058">
    <property type="entry name" value="AB_hydrolase_fold"/>
</dbReference>
<name>A0A3G8H7F3_9BURK</name>
<evidence type="ECO:0000259" key="2">
    <source>
        <dbReference type="Pfam" id="PF12697"/>
    </source>
</evidence>
<dbReference type="Gene3D" id="3.40.50.1820">
    <property type="entry name" value="alpha/beta hydrolase"/>
    <property type="match status" value="1"/>
</dbReference>
<organism evidence="3 4">
    <name type="scientific">Cupriavidus pauculus</name>
    <dbReference type="NCBI Taxonomy" id="82633"/>
    <lineage>
        <taxon>Bacteria</taxon>
        <taxon>Pseudomonadati</taxon>
        <taxon>Pseudomonadota</taxon>
        <taxon>Betaproteobacteria</taxon>
        <taxon>Burkholderiales</taxon>
        <taxon>Burkholderiaceae</taxon>
        <taxon>Cupriavidus</taxon>
    </lineage>
</organism>
<dbReference type="AlphaFoldDB" id="A0A3G8H7F3"/>
<feature type="signal peptide" evidence="1">
    <location>
        <begin position="1"/>
        <end position="24"/>
    </location>
</feature>
<sequence length="263" mass="26983">MLKRTIASLAVAALGLGVASAVSAAPAAQAADKAQTPTVVIVHGAFADGSDWAKVIPLLQARGVKVQAVQNGLESLAGDVAATRRAIDNQPGKVVLVGHSWGGTVITEAGANDKVSALVYVAAFAPEAGQSTEEAGKAFPPAPGIGKLVADKDGYLSLPPEAVASDFAQDVPAAQARVMAATQGPIQAKAFGEKTTVAAWASRPSWYIVSANDRMIPPDLERAMAKRIDAKVTTLPTSHVPQQSRPADVAKVILDAVETVKGR</sequence>
<dbReference type="SUPFAM" id="SSF53474">
    <property type="entry name" value="alpha/beta-Hydrolases"/>
    <property type="match status" value="1"/>
</dbReference>
<evidence type="ECO:0000256" key="1">
    <source>
        <dbReference type="SAM" id="SignalP"/>
    </source>
</evidence>
<dbReference type="InterPro" id="IPR052897">
    <property type="entry name" value="Sec-Metab_Biosynth_Hydrolase"/>
</dbReference>
<dbReference type="KEGG" id="cpau:EHF44_18595"/>
<dbReference type="InterPro" id="IPR000073">
    <property type="entry name" value="AB_hydrolase_1"/>
</dbReference>
<dbReference type="GO" id="GO:0016787">
    <property type="term" value="F:hydrolase activity"/>
    <property type="evidence" value="ECO:0007669"/>
    <property type="project" value="UniProtKB-KW"/>
</dbReference>
<dbReference type="PANTHER" id="PTHR37017:SF11">
    <property type="entry name" value="ESTERASE_LIPASE_THIOESTERASE DOMAIN-CONTAINING PROTEIN"/>
    <property type="match status" value="1"/>
</dbReference>
<evidence type="ECO:0000313" key="4">
    <source>
        <dbReference type="Proteomes" id="UP000270411"/>
    </source>
</evidence>
<dbReference type="PANTHER" id="PTHR37017">
    <property type="entry name" value="AB HYDROLASE-1 DOMAIN-CONTAINING PROTEIN-RELATED"/>
    <property type="match status" value="1"/>
</dbReference>
<evidence type="ECO:0000313" key="3">
    <source>
        <dbReference type="EMBL" id="AZG15492.1"/>
    </source>
</evidence>
<gene>
    <name evidence="3" type="ORF">EHF44_18595</name>
</gene>
<feature type="domain" description="AB hydrolase-1" evidence="2">
    <location>
        <begin position="39"/>
        <end position="251"/>
    </location>
</feature>
<feature type="chain" id="PRO_5018269516" evidence="1">
    <location>
        <begin position="25"/>
        <end position="263"/>
    </location>
</feature>
<keyword evidence="3" id="KW-0378">Hydrolase</keyword>
<reference evidence="4" key="1">
    <citation type="submission" date="2018-11" db="EMBL/GenBank/DDBJ databases">
        <title>FDA dAtabase for Regulatory Grade micrObial Sequences (FDA-ARGOS): Supporting development and validation of Infectious Disease Dx tests.</title>
        <authorList>
            <person name="Goldberg B."/>
            <person name="Campos J."/>
            <person name="Tallon L."/>
            <person name="Sadzewicz L."/>
            <person name="Zhao X."/>
            <person name="Vavikolanu K."/>
            <person name="Mehta A."/>
            <person name="Aluvathingal J."/>
            <person name="Nadendla S."/>
            <person name="Geyer C."/>
            <person name="Nandy P."/>
            <person name="Yan Y."/>
            <person name="Sichtig H."/>
        </authorList>
    </citation>
    <scope>NUCLEOTIDE SEQUENCE [LARGE SCALE GENOMIC DNA]</scope>
    <source>
        <strain evidence="4">FDAARGOS_614</strain>
    </source>
</reference>
<protein>
    <submittedName>
        <fullName evidence="3">Alpha/beta hydrolase</fullName>
    </submittedName>
</protein>
<keyword evidence="1" id="KW-0732">Signal</keyword>